<keyword evidence="8" id="KW-1185">Reference proteome</keyword>
<dbReference type="SUPFAM" id="SSF48239">
    <property type="entry name" value="Terpenoid cyclases/Protein prenyltransferases"/>
    <property type="match status" value="2"/>
</dbReference>
<evidence type="ECO:0000259" key="5">
    <source>
        <dbReference type="Pfam" id="PF13243"/>
    </source>
</evidence>
<dbReference type="RefSeq" id="WP_113030129.1">
    <property type="nucleotide sequence ID" value="NZ_QMFB01000003.1"/>
</dbReference>
<dbReference type="PANTHER" id="PTHR11764:SF20">
    <property type="entry name" value="LANOSTEROL SYNTHASE"/>
    <property type="match status" value="1"/>
</dbReference>
<name>A0A329MR82_9BACL</name>
<comment type="caution">
    <text evidence="7">The sequence shown here is derived from an EMBL/GenBank/DDBJ whole genome shotgun (WGS) entry which is preliminary data.</text>
</comment>
<dbReference type="PROSITE" id="PS01074">
    <property type="entry name" value="TERPENE_SYNTHASES"/>
    <property type="match status" value="1"/>
</dbReference>
<dbReference type="UniPathway" id="UPA00337"/>
<protein>
    <submittedName>
        <fullName evidence="7">Squalene--hopene cyclase</fullName>
    </submittedName>
</protein>
<gene>
    <name evidence="7" type="ORF">DQG23_07100</name>
</gene>
<dbReference type="Pfam" id="PF13249">
    <property type="entry name" value="SQHop_cyclase_N"/>
    <property type="match status" value="1"/>
</dbReference>
<dbReference type="AlphaFoldDB" id="A0A329MR82"/>
<dbReference type="InterPro" id="IPR002365">
    <property type="entry name" value="Terpene_synthase_CS"/>
</dbReference>
<dbReference type="OrthoDB" id="9758578at2"/>
<evidence type="ECO:0000256" key="2">
    <source>
        <dbReference type="ARBA" id="ARBA00009755"/>
    </source>
</evidence>
<evidence type="ECO:0000313" key="7">
    <source>
        <dbReference type="EMBL" id="RAV21818.1"/>
    </source>
</evidence>
<evidence type="ECO:0000313" key="8">
    <source>
        <dbReference type="Proteomes" id="UP000250369"/>
    </source>
</evidence>
<dbReference type="NCBIfam" id="TIGR01787">
    <property type="entry name" value="squalene_cyclas"/>
    <property type="match status" value="1"/>
</dbReference>
<evidence type="ECO:0000256" key="3">
    <source>
        <dbReference type="ARBA" id="ARBA00022737"/>
    </source>
</evidence>
<dbReference type="Proteomes" id="UP000250369">
    <property type="component" value="Unassembled WGS sequence"/>
</dbReference>
<sequence>MNPLPHVDRAIANLSEKLLEAQSPDGAFRFCLEGGPMTDANLIILLRSLELEEEALIARLADRLLAIQRPDGSWRLYEDERKAAGSLSSTVEAYNGLLFSKRIEKTDPRMEAAKRFILSAGGLERVNLFTNVTLYLTGQKPWTNLIGLPLEIVLLPVSFPVNLFDLFAAARVHMIPILVAQTLRYTHKLPYTPDLSDLYADPAAGKAPGETTSWSDIWAYSLNDTARTDYRGLQDIIFRLLKQIYHWPANLKAEALKQAERFMLERIEPDGSLFSYASSTFLMIFALLALGYDKRHPIIVKAVSSMKRMECNATDAAVGTHAQIFTSEIWDTALSSHALQEAGLTPSHPSVQTTGQYLLREQQTRYGDWRIHNPTEPGGWGFSENNTRIPDVDDTTAALRAISRLRMQRHTEYKEAWNKGLNWLLSMQNDDGGWAAFEKNTDSKLLAFLSVPHAREILVEPSTADLTGRTLEFLGNTAGLKKNVSLVRKGVKWLLDNQEQDGSWYGRWGVCYIYGTWAAVTGLAAAGLPSDHPAMRKAAKWLLGIQRPDGGFGESCASDLHRHYIPLDAGTPSQTAWALDALVALNMKRIPEIDKAAYFLTQEGNGKDWAETYPTGAALPGGYYIRYHSYGLIWPLLALSHYKERYGADQVR</sequence>
<dbReference type="InterPro" id="IPR008930">
    <property type="entry name" value="Terpenoid_cyclase/PrenylTrfase"/>
</dbReference>
<dbReference type="GO" id="GO:0005811">
    <property type="term" value="C:lipid droplet"/>
    <property type="evidence" value="ECO:0007669"/>
    <property type="project" value="InterPro"/>
</dbReference>
<dbReference type="InterPro" id="IPR018333">
    <property type="entry name" value="Squalene_cyclase"/>
</dbReference>
<dbReference type="PANTHER" id="PTHR11764">
    <property type="entry name" value="TERPENE CYCLASE/MUTASE FAMILY MEMBER"/>
    <property type="match status" value="1"/>
</dbReference>
<evidence type="ECO:0000256" key="1">
    <source>
        <dbReference type="ARBA" id="ARBA00004999"/>
    </source>
</evidence>
<dbReference type="GO" id="GO:0016866">
    <property type="term" value="F:intramolecular transferase activity"/>
    <property type="evidence" value="ECO:0007669"/>
    <property type="project" value="InterPro"/>
</dbReference>
<evidence type="ECO:0000259" key="6">
    <source>
        <dbReference type="Pfam" id="PF13249"/>
    </source>
</evidence>
<dbReference type="EMBL" id="QMFB01000003">
    <property type="protein sequence ID" value="RAV21818.1"/>
    <property type="molecule type" value="Genomic_DNA"/>
</dbReference>
<dbReference type="InterPro" id="IPR032697">
    <property type="entry name" value="SQ_cyclase_N"/>
</dbReference>
<proteinExistence type="inferred from homology"/>
<accession>A0A329MR82</accession>
<dbReference type="Pfam" id="PF13243">
    <property type="entry name" value="SQHop_cyclase_C"/>
    <property type="match status" value="1"/>
</dbReference>
<comment type="pathway">
    <text evidence="1">Secondary metabolite biosynthesis; hopanoid biosynthesis.</text>
</comment>
<dbReference type="GO" id="GO:0016104">
    <property type="term" value="P:triterpenoid biosynthetic process"/>
    <property type="evidence" value="ECO:0007669"/>
    <property type="project" value="InterPro"/>
</dbReference>
<comment type="similarity">
    <text evidence="2">Belongs to the terpene cyclase/mutase family.</text>
</comment>
<dbReference type="InterPro" id="IPR032696">
    <property type="entry name" value="SQ_cyclase_C"/>
</dbReference>
<dbReference type="SFLD" id="SFLDG01016">
    <property type="entry name" value="Prenyltransferase_Like_2"/>
    <property type="match status" value="1"/>
</dbReference>
<feature type="domain" description="Squalene cyclase N-terminal" evidence="6">
    <location>
        <begin position="12"/>
        <end position="312"/>
    </location>
</feature>
<feature type="domain" description="Squalene cyclase C-terminal" evidence="5">
    <location>
        <begin position="327"/>
        <end position="643"/>
    </location>
</feature>
<reference evidence="7 8" key="1">
    <citation type="journal article" date="2009" name="Int. J. Syst. Evol. Microbiol.">
        <title>Paenibacillus contaminans sp. nov., isolated from a contaminated laboratory plate.</title>
        <authorList>
            <person name="Chou J.H."/>
            <person name="Lee J.H."/>
            <person name="Lin M.C."/>
            <person name="Chang P.S."/>
            <person name="Arun A.B."/>
            <person name="Young C.C."/>
            <person name="Chen W.M."/>
        </authorList>
    </citation>
    <scope>NUCLEOTIDE SEQUENCE [LARGE SCALE GENOMIC DNA]</scope>
    <source>
        <strain evidence="7 8">CKOBP-6</strain>
    </source>
</reference>
<dbReference type="Gene3D" id="1.50.10.20">
    <property type="match status" value="2"/>
</dbReference>
<evidence type="ECO:0000256" key="4">
    <source>
        <dbReference type="ARBA" id="ARBA00023235"/>
    </source>
</evidence>
<organism evidence="7 8">
    <name type="scientific">Paenibacillus contaminans</name>
    <dbReference type="NCBI Taxonomy" id="450362"/>
    <lineage>
        <taxon>Bacteria</taxon>
        <taxon>Bacillati</taxon>
        <taxon>Bacillota</taxon>
        <taxon>Bacilli</taxon>
        <taxon>Bacillales</taxon>
        <taxon>Paenibacillaceae</taxon>
        <taxon>Paenibacillus</taxon>
    </lineage>
</organism>
<keyword evidence="4" id="KW-0413">Isomerase</keyword>
<keyword evidence="3" id="KW-0677">Repeat</keyword>